<organism evidence="2 3">
    <name type="scientific">Asticcacaulis benevestitus DSM 16100 = ATCC BAA-896</name>
    <dbReference type="NCBI Taxonomy" id="1121022"/>
    <lineage>
        <taxon>Bacteria</taxon>
        <taxon>Pseudomonadati</taxon>
        <taxon>Pseudomonadota</taxon>
        <taxon>Alphaproteobacteria</taxon>
        <taxon>Caulobacterales</taxon>
        <taxon>Caulobacteraceae</taxon>
        <taxon>Asticcacaulis</taxon>
    </lineage>
</organism>
<dbReference type="PATRIC" id="fig|1121022.4.peg.3272"/>
<dbReference type="Proteomes" id="UP000017837">
    <property type="component" value="Unassembled WGS sequence"/>
</dbReference>
<evidence type="ECO:0000313" key="2">
    <source>
        <dbReference type="EMBL" id="ESQ88370.1"/>
    </source>
</evidence>
<dbReference type="RefSeq" id="WP_018081969.1">
    <property type="nucleotide sequence ID" value="NZ_AQWM01000009.1"/>
</dbReference>
<sequence length="63" mass="6987">MLMRRNLIITHAGAKALYRNWLNGAKRNFDLLVVACGSIFWRGSRQRSGGSGPAVRKDLESAV</sequence>
<keyword evidence="3" id="KW-1185">Reference proteome</keyword>
<dbReference type="EMBL" id="AWGB01000038">
    <property type="protein sequence ID" value="ESQ88370.1"/>
    <property type="molecule type" value="Genomic_DNA"/>
</dbReference>
<dbReference type="STRING" id="1121022.GCA_000376105_02302"/>
<evidence type="ECO:0000256" key="1">
    <source>
        <dbReference type="SAM" id="MobiDB-lite"/>
    </source>
</evidence>
<feature type="region of interest" description="Disordered" evidence="1">
    <location>
        <begin position="44"/>
        <end position="63"/>
    </location>
</feature>
<proteinExistence type="predicted"/>
<evidence type="ECO:0000313" key="3">
    <source>
        <dbReference type="Proteomes" id="UP000017837"/>
    </source>
</evidence>
<dbReference type="AlphaFoldDB" id="V4PS57"/>
<name>V4PS57_9CAUL</name>
<protein>
    <submittedName>
        <fullName evidence="2">Uncharacterized protein</fullName>
    </submittedName>
</protein>
<gene>
    <name evidence="2" type="ORF">ABENE_16090</name>
</gene>
<reference evidence="2 3" key="1">
    <citation type="journal article" date="2014" name="Nature">
        <title>Sequential evolution of bacterial morphology by co-option of a developmental regulator.</title>
        <authorList>
            <person name="Jiang C."/>
            <person name="Brown P.J."/>
            <person name="Ducret A."/>
            <person name="Brun Y.V."/>
        </authorList>
    </citation>
    <scope>NUCLEOTIDE SEQUENCE [LARGE SCALE GENOMIC DNA]</scope>
    <source>
        <strain evidence="2 3">DSM 16100</strain>
    </source>
</reference>
<comment type="caution">
    <text evidence="2">The sequence shown here is derived from an EMBL/GenBank/DDBJ whole genome shotgun (WGS) entry which is preliminary data.</text>
</comment>
<accession>V4PS57</accession>